<evidence type="ECO:0000313" key="7">
    <source>
        <dbReference type="Proteomes" id="UP001431199"/>
    </source>
</evidence>
<proteinExistence type="inferred from homology"/>
<dbReference type="PANTHER" id="PTHR42953">
    <property type="entry name" value="HIGH-AFFINITY ZINC UPTAKE SYSTEM PROTEIN ZNUA-RELATED"/>
    <property type="match status" value="1"/>
</dbReference>
<evidence type="ECO:0000256" key="4">
    <source>
        <dbReference type="SAM" id="MobiDB-lite"/>
    </source>
</evidence>
<sequence>MKKILTIILSIIVVVSFNGCKATQNTEPQDDARIKIVTTLFPYYDFVRAVTKGVDGISITMTVAPGQDSHSFEPTPKDIIKIENADLFIYNGGTLETWVDSVLGALSNDEQVMRMMDYVDVMEEETVEGMDLRYEHSHDHSEEMHSHSEESEHSYDEESEHSHDEESEHSHDDKEYDEHIWTSPVNAMKMVGYICDEMIKIDPENAEIYKANADEYIGKIQNIDTQIRKIVNKMDKKEIIFADKFPLLYFAKEYGLSYYAAFPGCAEDTEPSARTIAFLIDKINEDKINKVYYLELSSKAVANTICEDTGAKAYEFNSCHNITEKQFQSGVTYVDLMTKNLEVLKK</sequence>
<dbReference type="EMBL" id="JAODBU010000003">
    <property type="protein sequence ID" value="MCT7398160.1"/>
    <property type="molecule type" value="Genomic_DNA"/>
</dbReference>
<feature type="signal peptide" evidence="5">
    <location>
        <begin position="1"/>
        <end position="22"/>
    </location>
</feature>
<evidence type="ECO:0000256" key="2">
    <source>
        <dbReference type="ARBA" id="ARBA00022448"/>
    </source>
</evidence>
<comment type="similarity">
    <text evidence="1">Belongs to the bacterial solute-binding protein 9 family.</text>
</comment>
<keyword evidence="2" id="KW-0813">Transport</keyword>
<organism evidence="6 7">
    <name type="scientific">Eubacterium album</name>
    <dbReference type="NCBI Taxonomy" id="2978477"/>
    <lineage>
        <taxon>Bacteria</taxon>
        <taxon>Bacillati</taxon>
        <taxon>Bacillota</taxon>
        <taxon>Clostridia</taxon>
        <taxon>Eubacteriales</taxon>
        <taxon>Eubacteriaceae</taxon>
        <taxon>Eubacterium</taxon>
    </lineage>
</organism>
<dbReference type="PANTHER" id="PTHR42953:SF3">
    <property type="entry name" value="HIGH-AFFINITY ZINC UPTAKE SYSTEM PROTEIN ZNUA"/>
    <property type="match status" value="1"/>
</dbReference>
<gene>
    <name evidence="6" type="ORF">N5B56_03535</name>
</gene>
<dbReference type="InterPro" id="IPR006127">
    <property type="entry name" value="ZnuA-like"/>
</dbReference>
<dbReference type="Gene3D" id="3.40.50.1980">
    <property type="entry name" value="Nitrogenase molybdenum iron protein domain"/>
    <property type="match status" value="2"/>
</dbReference>
<reference evidence="6" key="1">
    <citation type="submission" date="2022-09" db="EMBL/GenBank/DDBJ databases">
        <title>Eubacterium sp. LFL-14 isolated from human feces.</title>
        <authorList>
            <person name="Liu F."/>
        </authorList>
    </citation>
    <scope>NUCLEOTIDE SEQUENCE</scope>
    <source>
        <strain evidence="6">LFL-14</strain>
    </source>
</reference>
<feature type="chain" id="PRO_5045878453" evidence="5">
    <location>
        <begin position="23"/>
        <end position="346"/>
    </location>
</feature>
<dbReference type="InterPro" id="IPR050492">
    <property type="entry name" value="Bact_metal-bind_prot9"/>
</dbReference>
<dbReference type="Proteomes" id="UP001431199">
    <property type="component" value="Unassembled WGS sequence"/>
</dbReference>
<keyword evidence="7" id="KW-1185">Reference proteome</keyword>
<comment type="caution">
    <text evidence="6">The sequence shown here is derived from an EMBL/GenBank/DDBJ whole genome shotgun (WGS) entry which is preliminary data.</text>
</comment>
<protein>
    <submittedName>
        <fullName evidence="6">Metal ABC transporter substrate-binding protein</fullName>
    </submittedName>
</protein>
<dbReference type="SUPFAM" id="SSF53807">
    <property type="entry name" value="Helical backbone' metal receptor"/>
    <property type="match status" value="1"/>
</dbReference>
<name>A0ABT2LY03_9FIRM</name>
<evidence type="ECO:0000256" key="1">
    <source>
        <dbReference type="ARBA" id="ARBA00011028"/>
    </source>
</evidence>
<keyword evidence="3 5" id="KW-0732">Signal</keyword>
<evidence type="ECO:0000313" key="6">
    <source>
        <dbReference type="EMBL" id="MCT7398160.1"/>
    </source>
</evidence>
<feature type="region of interest" description="Disordered" evidence="4">
    <location>
        <begin position="136"/>
        <end position="178"/>
    </location>
</feature>
<dbReference type="Pfam" id="PF01297">
    <property type="entry name" value="ZnuA"/>
    <property type="match status" value="1"/>
</dbReference>
<evidence type="ECO:0000256" key="3">
    <source>
        <dbReference type="ARBA" id="ARBA00022729"/>
    </source>
</evidence>
<accession>A0ABT2LY03</accession>
<dbReference type="RefSeq" id="WP_260978400.1">
    <property type="nucleotide sequence ID" value="NZ_JAODBU010000003.1"/>
</dbReference>
<evidence type="ECO:0000256" key="5">
    <source>
        <dbReference type="SAM" id="SignalP"/>
    </source>
</evidence>